<evidence type="ECO:0000313" key="2">
    <source>
        <dbReference type="EMBL" id="RXW17878.1"/>
    </source>
</evidence>
<dbReference type="EMBL" id="SDEE01000307">
    <property type="protein sequence ID" value="RXW17878.1"/>
    <property type="molecule type" value="Genomic_DNA"/>
</dbReference>
<feature type="region of interest" description="Disordered" evidence="1">
    <location>
        <begin position="724"/>
        <end position="759"/>
    </location>
</feature>
<evidence type="ECO:0000256" key="1">
    <source>
        <dbReference type="SAM" id="MobiDB-lite"/>
    </source>
</evidence>
<feature type="compositionally biased region" description="Low complexity" evidence="1">
    <location>
        <begin position="416"/>
        <end position="426"/>
    </location>
</feature>
<proteinExistence type="predicted"/>
<dbReference type="Proteomes" id="UP000290288">
    <property type="component" value="Unassembled WGS sequence"/>
</dbReference>
<organism evidence="2 3">
    <name type="scientific">Candolleomyces aberdarensis</name>
    <dbReference type="NCBI Taxonomy" id="2316362"/>
    <lineage>
        <taxon>Eukaryota</taxon>
        <taxon>Fungi</taxon>
        <taxon>Dikarya</taxon>
        <taxon>Basidiomycota</taxon>
        <taxon>Agaricomycotina</taxon>
        <taxon>Agaricomycetes</taxon>
        <taxon>Agaricomycetidae</taxon>
        <taxon>Agaricales</taxon>
        <taxon>Agaricineae</taxon>
        <taxon>Psathyrellaceae</taxon>
        <taxon>Candolleomyces</taxon>
    </lineage>
</organism>
<feature type="region of interest" description="Disordered" evidence="1">
    <location>
        <begin position="469"/>
        <end position="559"/>
    </location>
</feature>
<dbReference type="AlphaFoldDB" id="A0A4V1Q3A2"/>
<keyword evidence="3" id="KW-1185">Reference proteome</keyword>
<feature type="compositionally biased region" description="Polar residues" evidence="1">
    <location>
        <begin position="474"/>
        <end position="533"/>
    </location>
</feature>
<dbReference type="OrthoDB" id="3035210at2759"/>
<feature type="region of interest" description="Disordered" evidence="1">
    <location>
        <begin position="389"/>
        <end position="435"/>
    </location>
</feature>
<feature type="region of interest" description="Disordered" evidence="1">
    <location>
        <begin position="219"/>
        <end position="249"/>
    </location>
</feature>
<feature type="compositionally biased region" description="Low complexity" evidence="1">
    <location>
        <begin position="106"/>
        <end position="125"/>
    </location>
</feature>
<protein>
    <submittedName>
        <fullName evidence="2">Uncharacterized protein</fullName>
    </submittedName>
</protein>
<name>A0A4V1Q3A2_9AGAR</name>
<feature type="compositionally biased region" description="Basic and acidic residues" evidence="1">
    <location>
        <begin position="732"/>
        <end position="749"/>
    </location>
</feature>
<feature type="region of interest" description="Disordered" evidence="1">
    <location>
        <begin position="104"/>
        <end position="125"/>
    </location>
</feature>
<feature type="compositionally biased region" description="Basic and acidic residues" evidence="1">
    <location>
        <begin position="540"/>
        <end position="555"/>
    </location>
</feature>
<gene>
    <name evidence="2" type="ORF">EST38_g7981</name>
</gene>
<comment type="caution">
    <text evidence="2">The sequence shown here is derived from an EMBL/GenBank/DDBJ whole genome shotgun (WGS) entry which is preliminary data.</text>
</comment>
<accession>A0A4V1Q3A2</accession>
<sequence length="798" mass="85691">MPPPKLVLDIIAALKNLWRSFIAGFVFYLGLPPTTDTSVTPSEYQTLKTSHAPVMESAPAPGQGAPQEPDDLECGILPPPTPVSSFMMSPYLGYQDAHSASSSVYSPTLSGTSSPSSTGPSTPTLTSSVLSPYILHHGRISLLESAKAKAMLFSQSWAPIPFSGSEDLPQESGIQSLPTDSGFLKYCPQFNPDQHRGPQSLFPPTTGVTLASADAVDGVNLASSGNNHYPNSLGSPPPTSTPHSGDSLLEGKVTHHDVQRDQPNDRRPSPQMTDCSMLAFSASSFLSIPDLTLVSGDDVENAKLPSSFSAPELRYLMFYYEHYCREPSSLGEATIHGVNESSQEVPNASRNQEYIDVPQTEVAEDTTMAAIDPEEFDRQASTAPSFLVPSASSIPVIPPGPKFDPSYSDSEETGKESSSTGPYTSSSEDDTSSVSPHDVTFIQARRGSVTQPVFFLRVPGTRESVRLRVVPSNHACSGSPSATGSGRNRSGTNDTQFTSSTISRGATPTVSYLSAGESSETGSDAESVSTSPSLEVENGSEDKSDGSSENERNSDNDEVEAQWITWHRGKAMELHDRGTLSHSSPKARCLYSIFYTGPDPRSSTLSSGSGTVTLFNDNHRQPISIAPATRQSAPQSNLRELMVSRINDPLPINSTEDRKHNARRQSLSILRTSILVQTENSVAAGDLVGLTFADTRYPLFATGPPCQPSIHSYLSRAMTIASLAPSSLSRSSTKEGSSHGRNRGREKENTGASARRTHYRKRAEIIMEQQQSLGVGRRNGVDLRDLGFGRPESVFYAA</sequence>
<evidence type="ECO:0000313" key="3">
    <source>
        <dbReference type="Proteomes" id="UP000290288"/>
    </source>
</evidence>
<feature type="compositionally biased region" description="Basic and acidic residues" evidence="1">
    <location>
        <begin position="254"/>
        <end position="268"/>
    </location>
</feature>
<feature type="region of interest" description="Disordered" evidence="1">
    <location>
        <begin position="254"/>
        <end position="273"/>
    </location>
</feature>
<reference evidence="2 3" key="1">
    <citation type="submission" date="2019-01" db="EMBL/GenBank/DDBJ databases">
        <title>Draft genome sequence of Psathyrella aberdarensis IHI B618.</title>
        <authorList>
            <person name="Buettner E."/>
            <person name="Kellner H."/>
        </authorList>
    </citation>
    <scope>NUCLEOTIDE SEQUENCE [LARGE SCALE GENOMIC DNA]</scope>
    <source>
        <strain evidence="2 3">IHI B618</strain>
    </source>
</reference>